<proteinExistence type="predicted"/>
<dbReference type="Gene3D" id="1.20.1290.10">
    <property type="entry name" value="AhpD-like"/>
    <property type="match status" value="1"/>
</dbReference>
<dbReference type="SUPFAM" id="SSF69118">
    <property type="entry name" value="AhpD-like"/>
    <property type="match status" value="1"/>
</dbReference>
<name>A0ABQ3V4C6_9CHLR</name>
<keyword evidence="2" id="KW-1185">Reference proteome</keyword>
<evidence type="ECO:0000313" key="2">
    <source>
        <dbReference type="Proteomes" id="UP000654345"/>
    </source>
</evidence>
<comment type="caution">
    <text evidence="1">The sequence shown here is derived from an EMBL/GenBank/DDBJ whole genome shotgun (WGS) entry which is preliminary data.</text>
</comment>
<reference evidence="1 2" key="1">
    <citation type="journal article" date="2021" name="Int. J. Syst. Evol. Microbiol.">
        <title>Reticulibacter mediterranei gen. nov., sp. nov., within the new family Reticulibacteraceae fam. nov., and Ktedonospora formicarum gen. nov., sp. nov., Ktedonobacter robiniae sp. nov., Dictyobacter formicarum sp. nov. and Dictyobacter arantiisoli sp. nov., belonging to the class Ktedonobacteria.</title>
        <authorList>
            <person name="Yabe S."/>
            <person name="Zheng Y."/>
            <person name="Wang C.M."/>
            <person name="Sakai Y."/>
            <person name="Abe K."/>
            <person name="Yokota A."/>
            <person name="Donadio S."/>
            <person name="Cavaletti L."/>
            <person name="Monciardini P."/>
        </authorList>
    </citation>
    <scope>NUCLEOTIDE SEQUENCE [LARGE SCALE GENOMIC DNA]</scope>
    <source>
        <strain evidence="1 2">SOSP1-30</strain>
    </source>
</reference>
<dbReference type="Proteomes" id="UP000654345">
    <property type="component" value="Unassembled WGS sequence"/>
</dbReference>
<protein>
    <recommendedName>
        <fullName evidence="3">Peroxidase</fullName>
    </recommendedName>
</protein>
<gene>
    <name evidence="1" type="ORF">KSB_84940</name>
</gene>
<dbReference type="EMBL" id="BNJG01000004">
    <property type="protein sequence ID" value="GHO60019.1"/>
    <property type="molecule type" value="Genomic_DNA"/>
</dbReference>
<accession>A0ABQ3V4C6</accession>
<dbReference type="InterPro" id="IPR029032">
    <property type="entry name" value="AhpD-like"/>
</dbReference>
<organism evidence="1 2">
    <name type="scientific">Ktedonobacter robiniae</name>
    <dbReference type="NCBI Taxonomy" id="2778365"/>
    <lineage>
        <taxon>Bacteria</taxon>
        <taxon>Bacillati</taxon>
        <taxon>Chloroflexota</taxon>
        <taxon>Ktedonobacteria</taxon>
        <taxon>Ktedonobacterales</taxon>
        <taxon>Ktedonobacteraceae</taxon>
        <taxon>Ktedonobacter</taxon>
    </lineage>
</organism>
<evidence type="ECO:0008006" key="3">
    <source>
        <dbReference type="Google" id="ProtNLM"/>
    </source>
</evidence>
<evidence type="ECO:0000313" key="1">
    <source>
        <dbReference type="EMBL" id="GHO60019.1"/>
    </source>
</evidence>
<sequence length="76" mass="8323">MLGLLEKVTLDPDHVSPEDIQLVLALGVSRQAIEDALRICTCFNIIARLADAFAVEIPNEEGFRQTGMQLLAHGYA</sequence>